<dbReference type="PANTHER" id="PTHR46579:SF1">
    <property type="entry name" value="F5_8 TYPE C DOMAIN-CONTAINING PROTEIN"/>
    <property type="match status" value="1"/>
</dbReference>
<comment type="caution">
    <text evidence="2">The sequence shown here is derived from an EMBL/GenBank/DDBJ whole genome shotgun (WGS) entry which is preliminary data.</text>
</comment>
<dbReference type="PANTHER" id="PTHR46579">
    <property type="entry name" value="F5/8 TYPE C DOMAIN-CONTAINING PROTEIN-RELATED"/>
    <property type="match status" value="1"/>
</dbReference>
<protein>
    <recommendedName>
        <fullName evidence="4">Transposase domain-containing protein</fullName>
    </recommendedName>
</protein>
<dbReference type="OrthoDB" id="2505776at2759"/>
<evidence type="ECO:0008006" key="4">
    <source>
        <dbReference type="Google" id="ProtNLM"/>
    </source>
</evidence>
<gene>
    <name evidence="2" type="ORF">O181_037581</name>
</gene>
<feature type="compositionally biased region" description="Low complexity" evidence="1">
    <location>
        <begin position="55"/>
        <end position="64"/>
    </location>
</feature>
<dbReference type="EMBL" id="AVOT02014430">
    <property type="protein sequence ID" value="MBW0497866.1"/>
    <property type="molecule type" value="Genomic_DNA"/>
</dbReference>
<keyword evidence="3" id="KW-1185">Reference proteome</keyword>
<dbReference type="Proteomes" id="UP000765509">
    <property type="component" value="Unassembled WGS sequence"/>
</dbReference>
<sequence>MEICNCSVCKNFLILDENLQQRSGRYLSIRNAAKHWLSDLHRPPSNPSVSSEDYPSSPNPSSHSTESDTSFDIQQDNPLGAFIILFILWLHLFCNVSLENCTIAIKMIINILNLVFEHRNTISHIPTIPRDPRTLIKKAHLDVELTDFICCRQCFHLYKIGWDTPLTCSYKQFSTSECCNEELFVHKPTFKGNKDVGEITPFFGRLSTTPSIIGTPRCLFVFQRISTWLRWLLSRPDTECLIDQWIERIQLDQEYGHLTDIQHGSNFKNIVWKDKPNSLKLALSLFVDWFNPRGNKLSGKVESMGIFAISCVNLPPTCRNKLSHMCIFGIMPGPYAPNPQTLNHLLKPLVDELIELDSNIFIPTYQYPAGRIIQVKLLSVYGDILATKKVVGFASHSATQFCSFCHVQAQDLSLMQLGQRRMKNETISAAHASKNATNKNAQDKLLRSTGIRWSELNRLSYWDPSQHVILGIMHNWLEGILQCHFRYRWKFRVIPPYEGPKKRKVREEFTHRNKRKRIEGSNSRKDFYQESTEEMADESSNDILIDSGHEGGLFSQDDIQCFQELMKQAVLPPGIPHLPSNLGESKHGKLSAAQWHALFVYIIPLVIFEIYVNEVANMDVFSNRYKLLMNTAHLIHCSNIVCAHKIKEKEYRRFQSNYQKYTESVAKPFNNPKVQPNHHFALHIPEQMEAWGPLSGVAEFGGERLIGFLQKINTNNRIDEMHKTMMVRGCRLQRLIAKEEFDKITKKGNTREGSRRINMKKIRLIASRYMLLFDLCLKKDPAIVHRDTYPVPQFGHYLSGFVEVVQNIDCKGIMVGCSSPCNCVVAKIGKKTLYGVIKQCYRYVDHLGEHQEAILLVPIKNLFSKQQGVPTSRFRYMLFLCGVVLGRLENGKEEMIDPSQVVSLAAYRLLKKNTLSIEDNGIILVPQNHNPFLDISGDL</sequence>
<evidence type="ECO:0000256" key="1">
    <source>
        <dbReference type="SAM" id="MobiDB-lite"/>
    </source>
</evidence>
<feature type="region of interest" description="Disordered" evidence="1">
    <location>
        <begin position="40"/>
        <end position="70"/>
    </location>
</feature>
<evidence type="ECO:0000313" key="2">
    <source>
        <dbReference type="EMBL" id="MBW0497866.1"/>
    </source>
</evidence>
<name>A0A9Q3D6H0_9BASI</name>
<accession>A0A9Q3D6H0</accession>
<reference evidence="2" key="1">
    <citation type="submission" date="2021-03" db="EMBL/GenBank/DDBJ databases">
        <title>Draft genome sequence of rust myrtle Austropuccinia psidii MF-1, a brazilian biotype.</title>
        <authorList>
            <person name="Quecine M.C."/>
            <person name="Pachon D.M.R."/>
            <person name="Bonatelli M.L."/>
            <person name="Correr F.H."/>
            <person name="Franceschini L.M."/>
            <person name="Leite T.F."/>
            <person name="Margarido G.R.A."/>
            <person name="Almeida C.A."/>
            <person name="Ferrarezi J.A."/>
            <person name="Labate C.A."/>
        </authorList>
    </citation>
    <scope>NUCLEOTIDE SEQUENCE</scope>
    <source>
        <strain evidence="2">MF-1</strain>
    </source>
</reference>
<organism evidence="2 3">
    <name type="scientific">Austropuccinia psidii MF-1</name>
    <dbReference type="NCBI Taxonomy" id="1389203"/>
    <lineage>
        <taxon>Eukaryota</taxon>
        <taxon>Fungi</taxon>
        <taxon>Dikarya</taxon>
        <taxon>Basidiomycota</taxon>
        <taxon>Pucciniomycotina</taxon>
        <taxon>Pucciniomycetes</taxon>
        <taxon>Pucciniales</taxon>
        <taxon>Sphaerophragmiaceae</taxon>
        <taxon>Austropuccinia</taxon>
    </lineage>
</organism>
<proteinExistence type="predicted"/>
<evidence type="ECO:0000313" key="3">
    <source>
        <dbReference type="Proteomes" id="UP000765509"/>
    </source>
</evidence>
<dbReference type="AlphaFoldDB" id="A0A9Q3D6H0"/>